<comment type="caution">
    <text evidence="2">The sequence shown here is derived from an EMBL/GenBank/DDBJ whole genome shotgun (WGS) entry which is preliminary data.</text>
</comment>
<name>A0ABQ1N2Q9_9BACT</name>
<gene>
    <name evidence="2" type="ORF">GCM10011506_42650</name>
</gene>
<accession>A0ABQ1N2Q9</accession>
<dbReference type="Pfam" id="PF14064">
    <property type="entry name" value="HmuY"/>
    <property type="match status" value="1"/>
</dbReference>
<dbReference type="EMBL" id="BMEC01000017">
    <property type="protein sequence ID" value="GGC52460.1"/>
    <property type="molecule type" value="Genomic_DNA"/>
</dbReference>
<feature type="chain" id="PRO_5045590357" description="HmuY protein" evidence="1">
    <location>
        <begin position="21"/>
        <end position="456"/>
    </location>
</feature>
<sequence>MNIKFNYLLICSLISMLLLACDDEDEKLQPFSANFSNTEIGFSSEESEKTVDIVFSRTTTVAGVVNITINAGSLTYGEDNDFYTSPAAENGSLQLSFESGVSHVSFTIHKGTSLNIAENVSISFELQESGDLFQIGANKQITAEFSENFVASSGTATLDAGGAEFPVVAFFDISKNKQTRVGKYSWDLGFYTGAENYVTVNNTANIMARPLDKTDLNNVTAEDTVGFANVMTVGFTGTSEGAFWIDDHTGDLSATAFGEIATSSDQAKVFIVKRDGEGRSWKKVRVFASSSGYTIEYADISSDSFETVEVSKDEAFNFNYFDLDNGEVNVAPTKDSWDFMYSSYAVRYSMGGSATPYGFNDYIIINRNNTEVAMVMTENLSFEDLDLSDAEELEYNSNINVIGSDWRSTFGGAAVFDDRFFVIKDSQDNYFKVDFTKMTSESGERGYTSLKFKLLD</sequence>
<evidence type="ECO:0000256" key="1">
    <source>
        <dbReference type="SAM" id="SignalP"/>
    </source>
</evidence>
<dbReference type="Proteomes" id="UP000636010">
    <property type="component" value="Unassembled WGS sequence"/>
</dbReference>
<protein>
    <recommendedName>
        <fullName evidence="4">HmuY protein</fullName>
    </recommendedName>
</protein>
<evidence type="ECO:0008006" key="4">
    <source>
        <dbReference type="Google" id="ProtNLM"/>
    </source>
</evidence>
<keyword evidence="1" id="KW-0732">Signal</keyword>
<evidence type="ECO:0000313" key="2">
    <source>
        <dbReference type="EMBL" id="GGC52460.1"/>
    </source>
</evidence>
<dbReference type="CDD" id="cd12105">
    <property type="entry name" value="HmuY"/>
    <property type="match status" value="1"/>
</dbReference>
<dbReference type="PROSITE" id="PS51257">
    <property type="entry name" value="PROKAR_LIPOPROTEIN"/>
    <property type="match status" value="1"/>
</dbReference>
<dbReference type="RefSeq" id="WP_188467367.1">
    <property type="nucleotide sequence ID" value="NZ_BAABHU010000017.1"/>
</dbReference>
<proteinExistence type="predicted"/>
<keyword evidence="3" id="KW-1185">Reference proteome</keyword>
<evidence type="ECO:0000313" key="3">
    <source>
        <dbReference type="Proteomes" id="UP000636010"/>
    </source>
</evidence>
<reference evidence="3" key="1">
    <citation type="journal article" date="2019" name="Int. J. Syst. Evol. Microbiol.">
        <title>The Global Catalogue of Microorganisms (GCM) 10K type strain sequencing project: providing services to taxonomists for standard genome sequencing and annotation.</title>
        <authorList>
            <consortium name="The Broad Institute Genomics Platform"/>
            <consortium name="The Broad Institute Genome Sequencing Center for Infectious Disease"/>
            <person name="Wu L."/>
            <person name="Ma J."/>
        </authorList>
    </citation>
    <scope>NUCLEOTIDE SEQUENCE [LARGE SCALE GENOMIC DNA]</scope>
    <source>
        <strain evidence="3">CGMCC 1.10832</strain>
    </source>
</reference>
<organism evidence="2 3">
    <name type="scientific">Marivirga lumbricoides</name>
    <dbReference type="NCBI Taxonomy" id="1046115"/>
    <lineage>
        <taxon>Bacteria</taxon>
        <taxon>Pseudomonadati</taxon>
        <taxon>Bacteroidota</taxon>
        <taxon>Cytophagia</taxon>
        <taxon>Cytophagales</taxon>
        <taxon>Marivirgaceae</taxon>
        <taxon>Marivirga</taxon>
    </lineage>
</organism>
<feature type="signal peptide" evidence="1">
    <location>
        <begin position="1"/>
        <end position="20"/>
    </location>
</feature>
<dbReference type="InterPro" id="IPR025921">
    <property type="entry name" value="HmuY"/>
</dbReference>